<comment type="caution">
    <text evidence="10">The sequence shown here is derived from an EMBL/GenBank/DDBJ whole genome shotgun (WGS) entry which is preliminary data.</text>
</comment>
<comment type="catalytic activity">
    <reaction evidence="1">
        <text>Hydrolysis of terminal non-reducing alpha-L-arabinofuranoside residues in alpha-L-arabinosides.</text>
        <dbReference type="EC" id="3.2.1.55"/>
    </reaction>
</comment>
<evidence type="ECO:0000313" key="10">
    <source>
        <dbReference type="EMBL" id="MFC4102563.1"/>
    </source>
</evidence>
<gene>
    <name evidence="10" type="ORF">ACFOZ8_23360</name>
</gene>
<dbReference type="SUPFAM" id="SSF51011">
    <property type="entry name" value="Glycosyl hydrolase domain"/>
    <property type="match status" value="1"/>
</dbReference>
<evidence type="ECO:0000256" key="6">
    <source>
        <dbReference type="ARBA" id="ARBA00022801"/>
    </source>
</evidence>
<dbReference type="SMART" id="SM00813">
    <property type="entry name" value="Alpha-L-AF_C"/>
    <property type="match status" value="1"/>
</dbReference>
<dbReference type="SUPFAM" id="SSF51445">
    <property type="entry name" value="(Trans)glycosidases"/>
    <property type="match status" value="1"/>
</dbReference>
<reference evidence="11" key="1">
    <citation type="journal article" date="2019" name="Int. J. Syst. Evol. Microbiol.">
        <title>The Global Catalogue of Microorganisms (GCM) 10K type strain sequencing project: providing services to taxonomists for standard genome sequencing and annotation.</title>
        <authorList>
            <consortium name="The Broad Institute Genomics Platform"/>
            <consortium name="The Broad Institute Genome Sequencing Center for Infectious Disease"/>
            <person name="Wu L."/>
            <person name="Ma J."/>
        </authorList>
    </citation>
    <scope>NUCLEOTIDE SEQUENCE [LARGE SCALE GENOMIC DNA]</scope>
    <source>
        <strain evidence="11">IBRC-M 10987</strain>
    </source>
</reference>
<dbReference type="RefSeq" id="WP_377721185.1">
    <property type="nucleotide sequence ID" value="NZ_JBHSAM010000034.1"/>
</dbReference>
<keyword evidence="11" id="KW-1185">Reference proteome</keyword>
<proteinExistence type="inferred from homology"/>
<evidence type="ECO:0000313" key="11">
    <source>
        <dbReference type="Proteomes" id="UP001595715"/>
    </source>
</evidence>
<evidence type="ECO:0000256" key="5">
    <source>
        <dbReference type="ARBA" id="ARBA00012670"/>
    </source>
</evidence>
<keyword evidence="7" id="KW-0119">Carbohydrate metabolism</keyword>
<evidence type="ECO:0000256" key="8">
    <source>
        <dbReference type="ARBA" id="ARBA00023295"/>
    </source>
</evidence>
<keyword evidence="8" id="KW-0326">Glycosidase</keyword>
<dbReference type="Pfam" id="PF06964">
    <property type="entry name" value="Alpha-L-AF_C"/>
    <property type="match status" value="1"/>
</dbReference>
<feature type="domain" description="Alpha-L-arabinofuranosidase C-terminal" evidence="9">
    <location>
        <begin position="446"/>
        <end position="661"/>
    </location>
</feature>
<accession>A0ABV8K964</accession>
<protein>
    <recommendedName>
        <fullName evidence="5">non-reducing end alpha-L-arabinofuranosidase</fullName>
        <ecNumber evidence="5">3.2.1.55</ecNumber>
    </recommendedName>
</protein>
<keyword evidence="6" id="KW-0378">Hydrolase</keyword>
<dbReference type="PANTHER" id="PTHR43576">
    <property type="entry name" value="ALPHA-L-ARABINOFURANOSIDASE C-RELATED"/>
    <property type="match status" value="1"/>
</dbReference>
<dbReference type="InterPro" id="IPR017853">
    <property type="entry name" value="GH"/>
</dbReference>
<dbReference type="EMBL" id="JBHSAM010000034">
    <property type="protein sequence ID" value="MFC4102563.1"/>
    <property type="molecule type" value="Genomic_DNA"/>
</dbReference>
<evidence type="ECO:0000256" key="4">
    <source>
        <dbReference type="ARBA" id="ARBA00011165"/>
    </source>
</evidence>
<evidence type="ECO:0000256" key="7">
    <source>
        <dbReference type="ARBA" id="ARBA00023277"/>
    </source>
</evidence>
<dbReference type="PANTHER" id="PTHR43576:SF2">
    <property type="entry name" value="INTRACELLULAR EXO-ALPHA-L-ARABINOFURANOSIDASE 2"/>
    <property type="match status" value="1"/>
</dbReference>
<sequence>MTNARITIDGGARSGHTINPFLFGHFVEDIRDHMDAMLAYPLQDMDFESEARAGALVSGSWSAYTNGRNTRYALESPAPRHSGRAQRIHIRSDDEAYAGLAQRVALKGPLAYEVRLVARASIELRYVLVEAVDRRSEEQLGLVRIDLGSHNWRTYEARLDIVRACADAELRVYVPAEHPRWRDHVSTGMLWLDHVSLLPEDHVGEVKREVVEMARPLNAGMMRLAGNYISAYHWEDGVGPVLERPVNYNEAWGGWASKYFGTDEFIRFCRVLGVEPLICVNDGSGTPEEAARWVEYCNGGADTPMGARRAANGHPEPYNVRYWEIGNEVWGEWQVGTCSAEVFAERYLSFAQAMKAADPSVILLACGHTDQAWNRTLLDIAGEYMDYLTLHLYHGYGRFGMNRDADAEERYKAIASYPEWTRDNIRQTQTQIRAHAKHRHVKLAITEYNTMYYPNTIRKGLPDEHTLGAAVANAANLNEMLRCSDIVDIGSFSDLVNGWLGGCIRVGDYYADQYCGKVPGWSGHPLTVYGTPTYEVLKLYAGRDIRRMLHAEADCGTFAVQTAKPAPVALDALPDLDVAACASEDGRVVTVFIVNRSLREVTAELSLRGLEPEADAVLHEITGESVDDINSVFAPDRIHARERVVSVETWTRGGYPLRPASVYALELRAKNGGGDAEEWRRGTRERRGTQA</sequence>
<comment type="pathway">
    <text evidence="2">Glycan metabolism.</text>
</comment>
<dbReference type="InterPro" id="IPR013780">
    <property type="entry name" value="Glyco_hydro_b"/>
</dbReference>
<organism evidence="10 11">
    <name type="scientific">Paenibacillus xanthanilyticus</name>
    <dbReference type="NCBI Taxonomy" id="1783531"/>
    <lineage>
        <taxon>Bacteria</taxon>
        <taxon>Bacillati</taxon>
        <taxon>Bacillota</taxon>
        <taxon>Bacilli</taxon>
        <taxon>Bacillales</taxon>
        <taxon>Paenibacillaceae</taxon>
        <taxon>Paenibacillus</taxon>
    </lineage>
</organism>
<dbReference type="InterPro" id="IPR055235">
    <property type="entry name" value="ASD1_cat"/>
</dbReference>
<evidence type="ECO:0000259" key="9">
    <source>
        <dbReference type="SMART" id="SM00813"/>
    </source>
</evidence>
<comment type="similarity">
    <text evidence="3">Belongs to the glycosyl hydrolase 51 family.</text>
</comment>
<dbReference type="EC" id="3.2.1.55" evidence="5"/>
<evidence type="ECO:0000256" key="2">
    <source>
        <dbReference type="ARBA" id="ARBA00004881"/>
    </source>
</evidence>
<dbReference type="Gene3D" id="2.60.40.1180">
    <property type="entry name" value="Golgi alpha-mannosidase II"/>
    <property type="match status" value="1"/>
</dbReference>
<evidence type="ECO:0000256" key="3">
    <source>
        <dbReference type="ARBA" id="ARBA00007186"/>
    </source>
</evidence>
<dbReference type="Gene3D" id="3.20.20.80">
    <property type="entry name" value="Glycosidases"/>
    <property type="match status" value="1"/>
</dbReference>
<comment type="subunit">
    <text evidence="4">Homohexamer; trimer of dimers.</text>
</comment>
<evidence type="ECO:0000256" key="1">
    <source>
        <dbReference type="ARBA" id="ARBA00001462"/>
    </source>
</evidence>
<dbReference type="Pfam" id="PF22848">
    <property type="entry name" value="ASD1_dom"/>
    <property type="match status" value="1"/>
</dbReference>
<dbReference type="InterPro" id="IPR010720">
    <property type="entry name" value="Alpha-L-AF_C"/>
</dbReference>
<name>A0ABV8K964_9BACL</name>
<dbReference type="Proteomes" id="UP001595715">
    <property type="component" value="Unassembled WGS sequence"/>
</dbReference>